<protein>
    <submittedName>
        <fullName evidence="1">Uncharacterized protein</fullName>
    </submittedName>
</protein>
<dbReference type="Proteomes" id="UP000620327">
    <property type="component" value="Unassembled WGS sequence"/>
</dbReference>
<gene>
    <name evidence="1" type="ORF">H8Z83_03905</name>
</gene>
<comment type="caution">
    <text evidence="1">The sequence shown here is derived from an EMBL/GenBank/DDBJ whole genome shotgun (WGS) entry which is preliminary data.</text>
</comment>
<name>A0A923MHR4_9FIRM</name>
<organism evidence="1 2">
    <name type="scientific">Dysosmobacter segnis</name>
    <dbReference type="NCBI Taxonomy" id="2763042"/>
    <lineage>
        <taxon>Bacteria</taxon>
        <taxon>Bacillati</taxon>
        <taxon>Bacillota</taxon>
        <taxon>Clostridia</taxon>
        <taxon>Eubacteriales</taxon>
        <taxon>Oscillospiraceae</taxon>
        <taxon>Dysosmobacter</taxon>
    </lineage>
</organism>
<evidence type="ECO:0000313" key="2">
    <source>
        <dbReference type="Proteomes" id="UP000620327"/>
    </source>
</evidence>
<dbReference type="RefSeq" id="WP_187013816.1">
    <property type="nucleotide sequence ID" value="NZ_JACOQI010000002.1"/>
</dbReference>
<proteinExistence type="predicted"/>
<dbReference type="EMBL" id="JACOQI010000002">
    <property type="protein sequence ID" value="MBC5769469.1"/>
    <property type="molecule type" value="Genomic_DNA"/>
</dbReference>
<dbReference type="AlphaFoldDB" id="A0A923MHR4"/>
<sequence>MIRNKFFEDPDGGYAKVGVKKNFDIAWKKVLAYEEQTGQSLDNGFTKEQYVSMFNSMRVRHTSIFFNYKSHVMSYVRYLIANGVLPAEQESILASVTVDDLKINETSGVQYYKNLGMLHQAIQDSIKVSECYDETLFDLPAVILYLAWFGLTEEQIINFPKEDVLDDGVMINGEKIEMPFEILQIFKRLRDAEGYYQQARGVIFRAYVYSDNLIRTERNSKINVSKMQGLVNRLNTLMGGAYSLRYNVIHQSGIFYRAHLLECESTQFNLEDPEFASKVLCEDLSSKVKHTARIRDYKLYKQLFY</sequence>
<reference evidence="1" key="1">
    <citation type="submission" date="2020-08" db="EMBL/GenBank/DDBJ databases">
        <title>Genome public.</title>
        <authorList>
            <person name="Liu C."/>
            <person name="Sun Q."/>
        </authorList>
    </citation>
    <scope>NUCLEOTIDE SEQUENCE</scope>
    <source>
        <strain evidence="1">BX15</strain>
    </source>
</reference>
<evidence type="ECO:0000313" key="1">
    <source>
        <dbReference type="EMBL" id="MBC5769469.1"/>
    </source>
</evidence>
<keyword evidence="2" id="KW-1185">Reference proteome</keyword>
<accession>A0A923MHR4</accession>